<reference evidence="2 3" key="1">
    <citation type="submission" date="2015-07" db="EMBL/GenBank/DDBJ databases">
        <title>Draft genome of Enhydrobacter aerosaccus.</title>
        <authorList>
            <person name="Wang X."/>
        </authorList>
    </citation>
    <scope>NUCLEOTIDE SEQUENCE [LARGE SCALE GENOMIC DNA]</scope>
    <source>
        <strain evidence="2 3">CGMCC9176</strain>
    </source>
</reference>
<feature type="transmembrane region" description="Helical" evidence="1">
    <location>
        <begin position="23"/>
        <end position="44"/>
    </location>
</feature>
<comment type="caution">
    <text evidence="2">The sequence shown here is derived from an EMBL/GenBank/DDBJ whole genome shotgun (WGS) entry which is preliminary data.</text>
</comment>
<proteinExistence type="predicted"/>
<sequence>MPNHCHTKLAKPPVMLYRTNQQGAALIVVLLFLVLIMLAGVMAVRRSSTDLKTATADQINTLLLQSSDSANQKLENMLNGSPSSQEYKDVMSVSGVFGHFLLSPDNQGNEFIYCYNPRTRKYLTSNATIYTSTGGTWSGLNNGICDYNSPAGYTSARQTVMTQMSVSVPPSLGEQEVFSHVVIGKEIENRSSKKFNFNIRATSVLPVFNAPKDGNTSCLSKSSVPITTNGVTTTPLIDCLHKASTPTKMLFEQVEVQNDSSSIKCVDFGKGSGQLTCQLS</sequence>
<gene>
    <name evidence="2" type="ORF">AFK20_11285</name>
</gene>
<evidence type="ECO:0000256" key="1">
    <source>
        <dbReference type="SAM" id="Phobius"/>
    </source>
</evidence>
<keyword evidence="3" id="KW-1185">Reference proteome</keyword>
<keyword evidence="1" id="KW-0472">Membrane</keyword>
<evidence type="ECO:0000313" key="3">
    <source>
        <dbReference type="Proteomes" id="UP000053900"/>
    </source>
</evidence>
<protein>
    <submittedName>
        <fullName evidence="2">Pilus assembly protein PilX</fullName>
    </submittedName>
</protein>
<organism evidence="2 3">
    <name type="scientific">Enhydrobacter aerosaccus</name>
    <dbReference type="NCBI Taxonomy" id="225324"/>
    <lineage>
        <taxon>Bacteria</taxon>
        <taxon>Pseudomonadati</taxon>
        <taxon>Pseudomonadota</taxon>
        <taxon>Alphaproteobacteria</taxon>
        <taxon>Hyphomicrobiales</taxon>
        <taxon>Enhydrobacter</taxon>
    </lineage>
</organism>
<dbReference type="EMBL" id="LGSW01000014">
    <property type="protein sequence ID" value="KND18884.1"/>
    <property type="molecule type" value="Genomic_DNA"/>
</dbReference>
<dbReference type="Proteomes" id="UP000053900">
    <property type="component" value="Unassembled WGS sequence"/>
</dbReference>
<keyword evidence="1" id="KW-1133">Transmembrane helix</keyword>
<accession>A0ABR5IJM1</accession>
<evidence type="ECO:0000313" key="2">
    <source>
        <dbReference type="EMBL" id="KND18884.1"/>
    </source>
</evidence>
<keyword evidence="1" id="KW-0812">Transmembrane</keyword>
<name>A0ABR5IJM1_9HYPH</name>